<feature type="compositionally biased region" description="Low complexity" evidence="1">
    <location>
        <begin position="201"/>
        <end position="224"/>
    </location>
</feature>
<evidence type="ECO:0000313" key="2">
    <source>
        <dbReference type="EMBL" id="KAF9327012.1"/>
    </source>
</evidence>
<feature type="region of interest" description="Disordered" evidence="1">
    <location>
        <begin position="1"/>
        <end position="120"/>
    </location>
</feature>
<protein>
    <submittedName>
        <fullName evidence="2">Uncharacterized protein</fullName>
    </submittedName>
</protein>
<accession>A0A9P5SE58</accession>
<feature type="compositionally biased region" description="Polar residues" evidence="1">
    <location>
        <begin position="90"/>
        <end position="118"/>
    </location>
</feature>
<comment type="caution">
    <text evidence="2">The sequence shown here is derived from an EMBL/GenBank/DDBJ whole genome shotgun (WGS) entry which is preliminary data.</text>
</comment>
<keyword evidence="3" id="KW-1185">Reference proteome</keyword>
<feature type="region of interest" description="Disordered" evidence="1">
    <location>
        <begin position="318"/>
        <end position="370"/>
    </location>
</feature>
<dbReference type="AlphaFoldDB" id="A0A9P5SE58"/>
<reference evidence="2" key="1">
    <citation type="journal article" date="2020" name="Fungal Divers.">
        <title>Resolving the Mortierellaceae phylogeny through synthesis of multi-gene phylogenetics and phylogenomics.</title>
        <authorList>
            <person name="Vandepol N."/>
            <person name="Liber J."/>
            <person name="Desiro A."/>
            <person name="Na H."/>
            <person name="Kennedy M."/>
            <person name="Barry K."/>
            <person name="Grigoriev I.V."/>
            <person name="Miller A.N."/>
            <person name="O'Donnell K."/>
            <person name="Stajich J.E."/>
            <person name="Bonito G."/>
        </authorList>
    </citation>
    <scope>NUCLEOTIDE SEQUENCE</scope>
    <source>
        <strain evidence="2">NVP1</strain>
    </source>
</reference>
<organism evidence="2 3">
    <name type="scientific">Podila minutissima</name>
    <dbReference type="NCBI Taxonomy" id="64525"/>
    <lineage>
        <taxon>Eukaryota</taxon>
        <taxon>Fungi</taxon>
        <taxon>Fungi incertae sedis</taxon>
        <taxon>Mucoromycota</taxon>
        <taxon>Mortierellomycotina</taxon>
        <taxon>Mortierellomycetes</taxon>
        <taxon>Mortierellales</taxon>
        <taxon>Mortierellaceae</taxon>
        <taxon>Podila</taxon>
    </lineage>
</organism>
<dbReference type="EMBL" id="JAAAUY010000711">
    <property type="protein sequence ID" value="KAF9327012.1"/>
    <property type="molecule type" value="Genomic_DNA"/>
</dbReference>
<proteinExistence type="predicted"/>
<feature type="compositionally biased region" description="Polar residues" evidence="1">
    <location>
        <begin position="358"/>
        <end position="370"/>
    </location>
</feature>
<feature type="compositionally biased region" description="Polar residues" evidence="1">
    <location>
        <begin position="236"/>
        <end position="249"/>
    </location>
</feature>
<sequence length="370" mass="39533">MPFPNVATHRRLPHLQNSHKEVAPQKIPLDKTTTTTAAATSTHIQHSRNQDQADSHLQLTGPDSKKNNLLLSNDGTKNSSQSAKKLLQDGHSQSDASSKLSPQASSTPRSGTSPPLSSHDSKMIKTAIYDAFGVLYHPSAHTKHSLSTAAAALRSGEVTPLMGVSPGGSPLLQPQPGTSAPITPLELSDESTAPGYFGLQTSSSSVSSSGTGAPSSSHHALYPYSRHHHHHTSSHLNQTFTPEQMSSGHRSGFSSPLSLSRRSSVDHRSSIDYSKDPEHHPVLSSLQSLSLTHPPQHYHPHLGHDLGHDKVSINPPDVAKESSVKHVTTQEPTESAKASERVATLPPKPSLFPMDQGDSISQFGNEQGLI</sequence>
<feature type="compositionally biased region" description="Low complexity" evidence="1">
    <location>
        <begin position="32"/>
        <end position="42"/>
    </location>
</feature>
<feature type="compositionally biased region" description="Basic and acidic residues" evidence="1">
    <location>
        <begin position="263"/>
        <end position="281"/>
    </location>
</feature>
<feature type="region of interest" description="Disordered" evidence="1">
    <location>
        <begin position="161"/>
        <end position="282"/>
    </location>
</feature>
<dbReference type="Proteomes" id="UP000696485">
    <property type="component" value="Unassembled WGS sequence"/>
</dbReference>
<feature type="compositionally biased region" description="Polar residues" evidence="1">
    <location>
        <begin position="67"/>
        <end position="83"/>
    </location>
</feature>
<feature type="compositionally biased region" description="Low complexity" evidence="1">
    <location>
        <begin position="167"/>
        <end position="177"/>
    </location>
</feature>
<gene>
    <name evidence="2" type="ORF">BG006_009643</name>
</gene>
<evidence type="ECO:0000313" key="3">
    <source>
        <dbReference type="Proteomes" id="UP000696485"/>
    </source>
</evidence>
<feature type="compositionally biased region" description="Low complexity" evidence="1">
    <location>
        <begin position="250"/>
        <end position="262"/>
    </location>
</feature>
<name>A0A9P5SE58_9FUNG</name>
<evidence type="ECO:0000256" key="1">
    <source>
        <dbReference type="SAM" id="MobiDB-lite"/>
    </source>
</evidence>